<evidence type="ECO:0000313" key="5">
    <source>
        <dbReference type="EMBL" id="ASK27272.1"/>
    </source>
</evidence>
<organism evidence="5 6">
    <name type="scientific">Neisseria chenwenguii</name>
    <dbReference type="NCBI Taxonomy" id="1853278"/>
    <lineage>
        <taxon>Bacteria</taxon>
        <taxon>Pseudomonadati</taxon>
        <taxon>Pseudomonadota</taxon>
        <taxon>Betaproteobacteria</taxon>
        <taxon>Neisseriales</taxon>
        <taxon>Neisseriaceae</taxon>
        <taxon>Neisseria</taxon>
    </lineage>
</organism>
<gene>
    <name evidence="5" type="primary">arsC</name>
    <name evidence="5" type="ORF">BG910_05535</name>
</gene>
<sequence length="118" mass="13145">MPSEFVLYHNNRCSKSRAALEWLQTRGIEAEVVRYLDTPPDLAALHEIFRKLGVASVREMMRTKDDLYKELGLDNPDLGNDALLAAVAAHPALLERPVLVTPEKAAIGHPLENFEALV</sequence>
<keyword evidence="2 4" id="KW-0560">Oxidoreductase</keyword>
<dbReference type="AlphaFoldDB" id="A0A220S1I4"/>
<dbReference type="NCBIfam" id="TIGR00014">
    <property type="entry name" value="arsC"/>
    <property type="match status" value="1"/>
</dbReference>
<comment type="catalytic activity">
    <reaction evidence="4">
        <text>[glutaredoxin]-dithiol + arsenate + glutathione + H(+) = glutathionyl-S-S-[glutaredoxin] + arsenite + H2O</text>
        <dbReference type="Rhea" id="RHEA:22016"/>
        <dbReference type="Rhea" id="RHEA-COMP:10729"/>
        <dbReference type="Rhea" id="RHEA-COMP:17668"/>
        <dbReference type="ChEBI" id="CHEBI:15377"/>
        <dbReference type="ChEBI" id="CHEBI:15378"/>
        <dbReference type="ChEBI" id="CHEBI:29242"/>
        <dbReference type="ChEBI" id="CHEBI:29950"/>
        <dbReference type="ChEBI" id="CHEBI:48597"/>
        <dbReference type="ChEBI" id="CHEBI:57925"/>
        <dbReference type="ChEBI" id="CHEBI:146199"/>
        <dbReference type="EC" id="1.20.4.1"/>
    </reaction>
</comment>
<keyword evidence="6" id="KW-1185">Reference proteome</keyword>
<dbReference type="PROSITE" id="PS51353">
    <property type="entry name" value="ARSC"/>
    <property type="match status" value="1"/>
</dbReference>
<dbReference type="Gene3D" id="3.40.30.10">
    <property type="entry name" value="Glutaredoxin"/>
    <property type="match status" value="1"/>
</dbReference>
<evidence type="ECO:0000313" key="6">
    <source>
        <dbReference type="Proteomes" id="UP000198238"/>
    </source>
</evidence>
<dbReference type="InterPro" id="IPR006659">
    <property type="entry name" value="Arsenate_reductase"/>
</dbReference>
<dbReference type="EMBL" id="CP022278">
    <property type="protein sequence ID" value="ASK27272.1"/>
    <property type="molecule type" value="Genomic_DNA"/>
</dbReference>
<evidence type="ECO:0000256" key="4">
    <source>
        <dbReference type="RuleBase" id="RU362029"/>
    </source>
</evidence>
<evidence type="ECO:0000256" key="1">
    <source>
        <dbReference type="ARBA" id="ARBA00007198"/>
    </source>
</evidence>
<dbReference type="InterPro" id="IPR036249">
    <property type="entry name" value="Thioredoxin-like_sf"/>
</dbReference>
<dbReference type="OrthoDB" id="9790554at2"/>
<reference evidence="5 6" key="1">
    <citation type="submission" date="2017-06" db="EMBL/GenBank/DDBJ databases">
        <title>Neisseria chenwenguii sp. nov., isolated from the intestinal contents of Tibetan Plateau Pika in Yushu, Qinghai Province, China.</title>
        <authorList>
            <person name="Zhang G."/>
        </authorList>
    </citation>
    <scope>NUCLEOTIDE SEQUENCE [LARGE SCALE GENOMIC DNA]</scope>
    <source>
        <strain evidence="5 6">10023</strain>
    </source>
</reference>
<dbReference type="CDD" id="cd03034">
    <property type="entry name" value="ArsC_ArsC"/>
    <property type="match status" value="1"/>
</dbReference>
<dbReference type="SUPFAM" id="SSF52833">
    <property type="entry name" value="Thioredoxin-like"/>
    <property type="match status" value="1"/>
</dbReference>
<dbReference type="PANTHER" id="PTHR30041:SF4">
    <property type="entry name" value="ARSENATE REDUCTASE"/>
    <property type="match status" value="1"/>
</dbReference>
<accession>A0A220S1I4</accession>
<comment type="similarity">
    <text evidence="1 3 4">Belongs to the ArsC family.</text>
</comment>
<dbReference type="RefSeq" id="WP_089035982.1">
    <property type="nucleotide sequence ID" value="NZ_CP022278.1"/>
</dbReference>
<proteinExistence type="inferred from homology"/>
<name>A0A220S1I4_9NEIS</name>
<evidence type="ECO:0000256" key="2">
    <source>
        <dbReference type="ARBA" id="ARBA00023002"/>
    </source>
</evidence>
<protein>
    <recommendedName>
        <fullName evidence="4">Arsenate reductase</fullName>
        <ecNumber evidence="4">1.20.4.1</ecNumber>
    </recommendedName>
</protein>
<dbReference type="PANTHER" id="PTHR30041">
    <property type="entry name" value="ARSENATE REDUCTASE"/>
    <property type="match status" value="1"/>
</dbReference>
<dbReference type="GO" id="GO:0008794">
    <property type="term" value="F:arsenate reductase (glutaredoxin) activity"/>
    <property type="evidence" value="ECO:0007669"/>
    <property type="project" value="UniProtKB-UniRule"/>
</dbReference>
<dbReference type="InterPro" id="IPR006660">
    <property type="entry name" value="Arsenate_reductase-like"/>
</dbReference>
<dbReference type="KEGG" id="nei:BG910_05535"/>
<dbReference type="EC" id="1.20.4.1" evidence="4"/>
<dbReference type="Proteomes" id="UP000198238">
    <property type="component" value="Chromosome"/>
</dbReference>
<dbReference type="Pfam" id="PF03960">
    <property type="entry name" value="ArsC"/>
    <property type="match status" value="1"/>
</dbReference>
<evidence type="ECO:0000256" key="3">
    <source>
        <dbReference type="PROSITE-ProRule" id="PRU01282"/>
    </source>
</evidence>